<dbReference type="InterPro" id="IPR037208">
    <property type="entry name" value="Spo0E-like_sf"/>
</dbReference>
<dbReference type="GO" id="GO:0043937">
    <property type="term" value="P:regulation of sporulation"/>
    <property type="evidence" value="ECO:0007669"/>
    <property type="project" value="InterPro"/>
</dbReference>
<dbReference type="InterPro" id="IPR018540">
    <property type="entry name" value="Spo0E-like"/>
</dbReference>
<dbReference type="Gene3D" id="4.10.280.10">
    <property type="entry name" value="Helix-loop-helix DNA-binding domain"/>
    <property type="match status" value="1"/>
</dbReference>
<dbReference type="RefSeq" id="WP_048569951.1">
    <property type="nucleotide sequence ID" value="NZ_LFVU01000007.1"/>
</dbReference>
<dbReference type="SUPFAM" id="SSF140500">
    <property type="entry name" value="BAS1536-like"/>
    <property type="match status" value="1"/>
</dbReference>
<organism evidence="1 2">
    <name type="scientific">Clostridium cylindrosporum DSM 605</name>
    <dbReference type="NCBI Taxonomy" id="1121307"/>
    <lineage>
        <taxon>Bacteria</taxon>
        <taxon>Bacillati</taxon>
        <taxon>Bacillota</taxon>
        <taxon>Clostridia</taxon>
        <taxon>Eubacteriales</taxon>
        <taxon>Clostridiaceae</taxon>
        <taxon>Clostridium</taxon>
    </lineage>
</organism>
<evidence type="ECO:0000313" key="1">
    <source>
        <dbReference type="EMBL" id="KMT22537.1"/>
    </source>
</evidence>
<dbReference type="OrthoDB" id="2653890at2"/>
<proteinExistence type="predicted"/>
<protein>
    <submittedName>
        <fullName evidence="1">Spo0E like sporulation regulatory protein</fullName>
    </submittedName>
</protein>
<name>A0A0J8D9M5_CLOCY</name>
<reference evidence="1 2" key="1">
    <citation type="submission" date="2015-06" db="EMBL/GenBank/DDBJ databases">
        <title>Draft genome sequence of the purine-degrading Clostridium cylindrosporum HC-1 (DSM 605).</title>
        <authorList>
            <person name="Poehlein A."/>
            <person name="Schiel-Bengelsdorf B."/>
            <person name="Bengelsdorf F."/>
            <person name="Daniel R."/>
            <person name="Duerre P."/>
        </authorList>
    </citation>
    <scope>NUCLEOTIDE SEQUENCE [LARGE SCALE GENOMIC DNA]</scope>
    <source>
        <strain evidence="1 2">DSM 605</strain>
    </source>
</reference>
<accession>A0A0J8D9M5</accession>
<dbReference type="AlphaFoldDB" id="A0A0J8D9M5"/>
<dbReference type="EMBL" id="LFVU01000007">
    <property type="protein sequence ID" value="KMT22537.1"/>
    <property type="molecule type" value="Genomic_DNA"/>
</dbReference>
<evidence type="ECO:0000313" key="2">
    <source>
        <dbReference type="Proteomes" id="UP000036756"/>
    </source>
</evidence>
<dbReference type="GO" id="GO:0046983">
    <property type="term" value="F:protein dimerization activity"/>
    <property type="evidence" value="ECO:0007669"/>
    <property type="project" value="InterPro"/>
</dbReference>
<comment type="caution">
    <text evidence="1">The sequence shown here is derived from an EMBL/GenBank/DDBJ whole genome shotgun (WGS) entry which is preliminary data.</text>
</comment>
<keyword evidence="2" id="KW-1185">Reference proteome</keyword>
<dbReference type="InterPro" id="IPR036638">
    <property type="entry name" value="HLH_DNA-bd_sf"/>
</dbReference>
<gene>
    <name evidence="1" type="ORF">CLCY_10c00840</name>
</gene>
<sequence length="62" mass="7247">MEKAVVYKVDFMRRELHKELENCTSLTDARVIVISQLLDEFIVECQKQLISKNYQGAVTMQI</sequence>
<dbReference type="PATRIC" id="fig|1121307.3.peg.86"/>
<dbReference type="Proteomes" id="UP000036756">
    <property type="component" value="Unassembled WGS sequence"/>
</dbReference>
<dbReference type="Pfam" id="PF09388">
    <property type="entry name" value="SpoOE-like"/>
    <property type="match status" value="1"/>
</dbReference>